<protein>
    <recommendedName>
        <fullName evidence="1">Mutator-like transposase domain-containing protein</fullName>
    </recommendedName>
</protein>
<evidence type="ECO:0000259" key="1">
    <source>
        <dbReference type="Pfam" id="PF20700"/>
    </source>
</evidence>
<reference evidence="2 3" key="1">
    <citation type="journal article" date="2021" name="Elife">
        <title>Chloroplast acquisition without the gene transfer in kleptoplastic sea slugs, Plakobranchus ocellatus.</title>
        <authorList>
            <person name="Maeda T."/>
            <person name="Takahashi S."/>
            <person name="Yoshida T."/>
            <person name="Shimamura S."/>
            <person name="Takaki Y."/>
            <person name="Nagai Y."/>
            <person name="Toyoda A."/>
            <person name="Suzuki Y."/>
            <person name="Arimoto A."/>
            <person name="Ishii H."/>
            <person name="Satoh N."/>
            <person name="Nishiyama T."/>
            <person name="Hasebe M."/>
            <person name="Maruyama T."/>
            <person name="Minagawa J."/>
            <person name="Obokata J."/>
            <person name="Shigenobu S."/>
        </authorList>
    </citation>
    <scope>NUCLEOTIDE SEQUENCE [LARGE SCALE GENOMIC DNA]</scope>
</reference>
<organism evidence="2 3">
    <name type="scientific">Plakobranchus ocellatus</name>
    <dbReference type="NCBI Taxonomy" id="259542"/>
    <lineage>
        <taxon>Eukaryota</taxon>
        <taxon>Metazoa</taxon>
        <taxon>Spiralia</taxon>
        <taxon>Lophotrochozoa</taxon>
        <taxon>Mollusca</taxon>
        <taxon>Gastropoda</taxon>
        <taxon>Heterobranchia</taxon>
        <taxon>Euthyneura</taxon>
        <taxon>Panpulmonata</taxon>
        <taxon>Sacoglossa</taxon>
        <taxon>Placobranchoidea</taxon>
        <taxon>Plakobranchidae</taxon>
        <taxon>Plakobranchus</taxon>
    </lineage>
</organism>
<comment type="caution">
    <text evidence="2">The sequence shown here is derived from an EMBL/GenBank/DDBJ whole genome shotgun (WGS) entry which is preliminary data.</text>
</comment>
<proteinExistence type="predicted"/>
<gene>
    <name evidence="2" type="ORF">PoB_006606300</name>
</gene>
<dbReference type="Proteomes" id="UP000735302">
    <property type="component" value="Unassembled WGS sequence"/>
</dbReference>
<evidence type="ECO:0000313" key="2">
    <source>
        <dbReference type="EMBL" id="GFO39558.1"/>
    </source>
</evidence>
<feature type="domain" description="Mutator-like transposase" evidence="1">
    <location>
        <begin position="4"/>
        <end position="129"/>
    </location>
</feature>
<dbReference type="Pfam" id="PF20700">
    <property type="entry name" value="Mutator"/>
    <property type="match status" value="1"/>
</dbReference>
<dbReference type="EMBL" id="BLXT01007498">
    <property type="protein sequence ID" value="GFO39558.1"/>
    <property type="molecule type" value="Genomic_DNA"/>
</dbReference>
<dbReference type="InterPro" id="IPR049012">
    <property type="entry name" value="Mutator_transp_dom"/>
</dbReference>
<dbReference type="AlphaFoldDB" id="A0AAV4D5Y9"/>
<keyword evidence="3" id="KW-1185">Reference proteome</keyword>
<name>A0AAV4D5Y9_9GAST</name>
<accession>A0AAV4D5Y9</accession>
<evidence type="ECO:0000313" key="3">
    <source>
        <dbReference type="Proteomes" id="UP000735302"/>
    </source>
</evidence>
<sequence length="263" mass="29140">MARNLRYTTVISDGDSKTHNELLRLDRYTGIEVVKEECTNHVTKCFGTSCRNLVAAESKKGNTLGGRKVGALTQQKIGLLQAHYKRAVASKCTSTAELRKKILRTLKHCSSSDDNPQHDDCPTGKDSWCFHQRAIAYGRPPSSHQGKSSCYLNPKVAEAVKPLYERLTTEALQSRCLKGMTQNANESLHSQVWQRCPKHLFAGRKRIEVATFSAVASFNCGSAGLQHFITAAGCSLNCHTITRGYKRDSRQVTQAESFNMAAM</sequence>